<evidence type="ECO:0000313" key="1">
    <source>
        <dbReference type="EMBL" id="GAA0346682.1"/>
    </source>
</evidence>
<evidence type="ECO:0008006" key="3">
    <source>
        <dbReference type="Google" id="ProtNLM"/>
    </source>
</evidence>
<organism evidence="1 2">
    <name type="scientific">Actinoallomurus spadix</name>
    <dbReference type="NCBI Taxonomy" id="79912"/>
    <lineage>
        <taxon>Bacteria</taxon>
        <taxon>Bacillati</taxon>
        <taxon>Actinomycetota</taxon>
        <taxon>Actinomycetes</taxon>
        <taxon>Streptosporangiales</taxon>
        <taxon>Thermomonosporaceae</taxon>
        <taxon>Actinoallomurus</taxon>
    </lineage>
</organism>
<dbReference type="Gene3D" id="1.10.10.10">
    <property type="entry name" value="Winged helix-like DNA-binding domain superfamily/Winged helix DNA-binding domain"/>
    <property type="match status" value="1"/>
</dbReference>
<comment type="caution">
    <text evidence="1">The sequence shown here is derived from an EMBL/GenBank/DDBJ whole genome shotgun (WGS) entry which is preliminary data.</text>
</comment>
<reference evidence="2" key="1">
    <citation type="journal article" date="2019" name="Int. J. Syst. Evol. Microbiol.">
        <title>The Global Catalogue of Microorganisms (GCM) 10K type strain sequencing project: providing services to taxonomists for standard genome sequencing and annotation.</title>
        <authorList>
            <consortium name="The Broad Institute Genomics Platform"/>
            <consortium name="The Broad Institute Genome Sequencing Center for Infectious Disease"/>
            <person name="Wu L."/>
            <person name="Ma J."/>
        </authorList>
    </citation>
    <scope>NUCLEOTIDE SEQUENCE [LARGE SCALE GENOMIC DNA]</scope>
    <source>
        <strain evidence="2">JCM 3146</strain>
    </source>
</reference>
<dbReference type="SUPFAM" id="SSF46785">
    <property type="entry name" value="Winged helix' DNA-binding domain"/>
    <property type="match status" value="1"/>
</dbReference>
<sequence>MITRRVLSGRMLGVEYALTPLGRSLHGPLSQVYDWTVANMDVIQSRQHAYDEELRGESVA</sequence>
<keyword evidence="2" id="KW-1185">Reference proteome</keyword>
<protein>
    <recommendedName>
        <fullName evidence="3">HTH hxlR-type domain-containing protein</fullName>
    </recommendedName>
</protein>
<dbReference type="Proteomes" id="UP001501822">
    <property type="component" value="Unassembled WGS sequence"/>
</dbReference>
<name>A0ABP3GJ15_9ACTN</name>
<evidence type="ECO:0000313" key="2">
    <source>
        <dbReference type="Proteomes" id="UP001501822"/>
    </source>
</evidence>
<dbReference type="InterPro" id="IPR036388">
    <property type="entry name" value="WH-like_DNA-bd_sf"/>
</dbReference>
<dbReference type="EMBL" id="BAAABM010000037">
    <property type="protein sequence ID" value="GAA0346682.1"/>
    <property type="molecule type" value="Genomic_DNA"/>
</dbReference>
<accession>A0ABP3GJ15</accession>
<gene>
    <name evidence="1" type="ORF">GCM10010151_40410</name>
</gene>
<dbReference type="InterPro" id="IPR036390">
    <property type="entry name" value="WH_DNA-bd_sf"/>
</dbReference>
<proteinExistence type="predicted"/>